<accession>A0A418VHP4</accession>
<evidence type="ECO:0000313" key="2">
    <source>
        <dbReference type="Proteomes" id="UP000286287"/>
    </source>
</evidence>
<dbReference type="EMBL" id="QYUJ01000004">
    <property type="protein sequence ID" value="RJF75565.1"/>
    <property type="molecule type" value="Genomic_DNA"/>
</dbReference>
<organism evidence="1 2">
    <name type="scientific">Deinococcus cavernae</name>
    <dbReference type="NCBI Taxonomy" id="2320857"/>
    <lineage>
        <taxon>Bacteria</taxon>
        <taxon>Thermotogati</taxon>
        <taxon>Deinococcota</taxon>
        <taxon>Deinococci</taxon>
        <taxon>Deinococcales</taxon>
        <taxon>Deinococcaceae</taxon>
        <taxon>Deinococcus</taxon>
    </lineage>
</organism>
<keyword evidence="1" id="KW-0413">Isomerase</keyword>
<dbReference type="OrthoDB" id="839202at2"/>
<gene>
    <name evidence="1" type="ORF">D3875_00505</name>
</gene>
<dbReference type="SUPFAM" id="SSF75011">
    <property type="entry name" value="3-carboxy-cis,cis-mucoante lactonizing enzyme"/>
    <property type="match status" value="1"/>
</dbReference>
<dbReference type="AlphaFoldDB" id="A0A418VHP4"/>
<evidence type="ECO:0000313" key="1">
    <source>
        <dbReference type="EMBL" id="RJF75565.1"/>
    </source>
</evidence>
<proteinExistence type="predicted"/>
<dbReference type="RefSeq" id="WP_119759979.1">
    <property type="nucleotide sequence ID" value="NZ_QYUJ01000004.1"/>
</dbReference>
<comment type="caution">
    <text evidence="1">The sequence shown here is derived from an EMBL/GenBank/DDBJ whole genome shotgun (WGS) entry which is preliminary data.</text>
</comment>
<sequence>MVLMGCLAFGFVQGQPLQPAPPVTKSELVRKWEIPEANQGVGVDKDFFYAVDNRRIGKYDKKTGQRVALFEDAKNGAMLHLDSAVVIDGKLYAAHSNYPQLPMTSSIEIFDTATMQHVGTHSFGIEWGSLTWLDRHNGFWWAGFANYNKVFGPSQQPYGNKYWTTVVKLNDQFQKLEAWTLPEPVLERFEEMSNSGGSWGPDGKLYLSGHDPAEVYVMELPKIGSVLQWVGTVTVDIKGQGIAWDRSDPGVLYGIIRGSKSQPHQVTVSRLNIK</sequence>
<protein>
    <submittedName>
        <fullName evidence="1">Cycloisomerase</fullName>
    </submittedName>
</protein>
<dbReference type="GO" id="GO:0016853">
    <property type="term" value="F:isomerase activity"/>
    <property type="evidence" value="ECO:0007669"/>
    <property type="project" value="UniProtKB-KW"/>
</dbReference>
<keyword evidence="2" id="KW-1185">Reference proteome</keyword>
<dbReference type="Proteomes" id="UP000286287">
    <property type="component" value="Unassembled WGS sequence"/>
</dbReference>
<name>A0A418VHP4_9DEIO</name>
<reference evidence="1 2" key="1">
    <citation type="submission" date="2018-09" db="EMBL/GenBank/DDBJ databases">
        <authorList>
            <person name="Zhu H."/>
        </authorList>
    </citation>
    <scope>NUCLEOTIDE SEQUENCE [LARGE SCALE GENOMIC DNA]</scope>
    <source>
        <strain evidence="1 2">K2S05-167</strain>
    </source>
</reference>